<sequence>MKLVNAETGEPPSTESATSSPVEMAIGEEESTAAVSSSNSAHKLPEVIAVPTSLMAPDTYPALDGIQNTGGLVTMETVMPGGEGGEVVGGMSQHNGLPGYSPPRERQDSEVTLDVRDGMEPAGLGEEEEEEEDEDETDTEDGSSPQEVLVKHEPYSPPPPQSSSPHSRHLSPYTVSINPPV</sequence>
<name>A0AA35WQG4_GEOBA</name>
<proteinExistence type="predicted"/>
<keyword evidence="3" id="KW-1185">Reference proteome</keyword>
<organism evidence="2 3">
    <name type="scientific">Geodia barretti</name>
    <name type="common">Barrett's horny sponge</name>
    <dbReference type="NCBI Taxonomy" id="519541"/>
    <lineage>
        <taxon>Eukaryota</taxon>
        <taxon>Metazoa</taxon>
        <taxon>Porifera</taxon>
        <taxon>Demospongiae</taxon>
        <taxon>Heteroscleromorpha</taxon>
        <taxon>Tetractinellida</taxon>
        <taxon>Astrophorina</taxon>
        <taxon>Geodiidae</taxon>
        <taxon>Geodia</taxon>
    </lineage>
</organism>
<dbReference type="AlphaFoldDB" id="A0AA35WQG4"/>
<accession>A0AA35WQG4</accession>
<feature type="region of interest" description="Disordered" evidence="1">
    <location>
        <begin position="1"/>
        <end position="42"/>
    </location>
</feature>
<gene>
    <name evidence="2" type="ORF">GBAR_LOCUS17026</name>
</gene>
<feature type="region of interest" description="Disordered" evidence="1">
    <location>
        <begin position="75"/>
        <end position="181"/>
    </location>
</feature>
<dbReference type="EMBL" id="CASHTH010002455">
    <property type="protein sequence ID" value="CAI8030053.1"/>
    <property type="molecule type" value="Genomic_DNA"/>
</dbReference>
<evidence type="ECO:0000256" key="1">
    <source>
        <dbReference type="SAM" id="MobiDB-lite"/>
    </source>
</evidence>
<feature type="compositionally biased region" description="Basic and acidic residues" evidence="1">
    <location>
        <begin position="103"/>
        <end position="119"/>
    </location>
</feature>
<evidence type="ECO:0000313" key="2">
    <source>
        <dbReference type="EMBL" id="CAI8030053.1"/>
    </source>
</evidence>
<feature type="compositionally biased region" description="Acidic residues" evidence="1">
    <location>
        <begin position="125"/>
        <end position="141"/>
    </location>
</feature>
<protein>
    <submittedName>
        <fullName evidence="2">Uncharacterized protein</fullName>
    </submittedName>
</protein>
<feature type="compositionally biased region" description="Low complexity" evidence="1">
    <location>
        <begin position="7"/>
        <end position="21"/>
    </location>
</feature>
<reference evidence="2" key="1">
    <citation type="submission" date="2023-03" db="EMBL/GenBank/DDBJ databases">
        <authorList>
            <person name="Steffen K."/>
            <person name="Cardenas P."/>
        </authorList>
    </citation>
    <scope>NUCLEOTIDE SEQUENCE</scope>
</reference>
<dbReference type="Proteomes" id="UP001174909">
    <property type="component" value="Unassembled WGS sequence"/>
</dbReference>
<comment type="caution">
    <text evidence="2">The sequence shown here is derived from an EMBL/GenBank/DDBJ whole genome shotgun (WGS) entry which is preliminary data.</text>
</comment>
<evidence type="ECO:0000313" key="3">
    <source>
        <dbReference type="Proteomes" id="UP001174909"/>
    </source>
</evidence>